<name>A0A9D4G4Z5_DREPO</name>
<dbReference type="Proteomes" id="UP000828390">
    <property type="component" value="Unassembled WGS sequence"/>
</dbReference>
<proteinExistence type="predicted"/>
<comment type="caution">
    <text evidence="1">The sequence shown here is derived from an EMBL/GenBank/DDBJ whole genome shotgun (WGS) entry which is preliminary data.</text>
</comment>
<dbReference type="EMBL" id="JAIWYP010000006">
    <property type="protein sequence ID" value="KAH3810654.1"/>
    <property type="molecule type" value="Genomic_DNA"/>
</dbReference>
<organism evidence="1 2">
    <name type="scientific">Dreissena polymorpha</name>
    <name type="common">Zebra mussel</name>
    <name type="synonym">Mytilus polymorpha</name>
    <dbReference type="NCBI Taxonomy" id="45954"/>
    <lineage>
        <taxon>Eukaryota</taxon>
        <taxon>Metazoa</taxon>
        <taxon>Spiralia</taxon>
        <taxon>Lophotrochozoa</taxon>
        <taxon>Mollusca</taxon>
        <taxon>Bivalvia</taxon>
        <taxon>Autobranchia</taxon>
        <taxon>Heteroconchia</taxon>
        <taxon>Euheterodonta</taxon>
        <taxon>Imparidentia</taxon>
        <taxon>Neoheterodontei</taxon>
        <taxon>Myida</taxon>
        <taxon>Dreissenoidea</taxon>
        <taxon>Dreissenidae</taxon>
        <taxon>Dreissena</taxon>
    </lineage>
</organism>
<sequence length="145" mass="16319">MGDDGQKSVCTQCVVGDHGQSNGNVIRNLDEVYDESKLHVERLIGELLTKISLISSSAKAHDAECNVIETKRNQVNGDVDKLFDALEATLRKRRAQLKERVDVICQERKSLTAKETDKLQNAKSDMEIRVTMHPVCWFSLTNLSF</sequence>
<reference evidence="1" key="2">
    <citation type="submission" date="2020-11" db="EMBL/GenBank/DDBJ databases">
        <authorList>
            <person name="McCartney M.A."/>
            <person name="Auch B."/>
            <person name="Kono T."/>
            <person name="Mallez S."/>
            <person name="Becker A."/>
            <person name="Gohl D.M."/>
            <person name="Silverstein K.A.T."/>
            <person name="Koren S."/>
            <person name="Bechman K.B."/>
            <person name="Herman A."/>
            <person name="Abrahante J.E."/>
            <person name="Garbe J."/>
        </authorList>
    </citation>
    <scope>NUCLEOTIDE SEQUENCE</scope>
    <source>
        <strain evidence="1">Duluth1</strain>
        <tissue evidence="1">Whole animal</tissue>
    </source>
</reference>
<keyword evidence="2" id="KW-1185">Reference proteome</keyword>
<dbReference type="AlphaFoldDB" id="A0A9D4G4Z5"/>
<gene>
    <name evidence="1" type="ORF">DPMN_139050</name>
</gene>
<evidence type="ECO:0000313" key="2">
    <source>
        <dbReference type="Proteomes" id="UP000828390"/>
    </source>
</evidence>
<evidence type="ECO:0000313" key="1">
    <source>
        <dbReference type="EMBL" id="KAH3810654.1"/>
    </source>
</evidence>
<accession>A0A9D4G4Z5</accession>
<reference evidence="1" key="1">
    <citation type="journal article" date="2019" name="bioRxiv">
        <title>The Genome of the Zebra Mussel, Dreissena polymorpha: A Resource for Invasive Species Research.</title>
        <authorList>
            <person name="McCartney M.A."/>
            <person name="Auch B."/>
            <person name="Kono T."/>
            <person name="Mallez S."/>
            <person name="Zhang Y."/>
            <person name="Obille A."/>
            <person name="Becker A."/>
            <person name="Abrahante J.E."/>
            <person name="Garbe J."/>
            <person name="Badalamenti J.P."/>
            <person name="Herman A."/>
            <person name="Mangelson H."/>
            <person name="Liachko I."/>
            <person name="Sullivan S."/>
            <person name="Sone E.D."/>
            <person name="Koren S."/>
            <person name="Silverstein K.A.T."/>
            <person name="Beckman K.B."/>
            <person name="Gohl D.M."/>
        </authorList>
    </citation>
    <scope>NUCLEOTIDE SEQUENCE</scope>
    <source>
        <strain evidence="1">Duluth1</strain>
        <tissue evidence="1">Whole animal</tissue>
    </source>
</reference>
<protein>
    <submittedName>
        <fullName evidence="1">Uncharacterized protein</fullName>
    </submittedName>
</protein>